<reference evidence="2" key="1">
    <citation type="journal article" date="2014" name="Nucleic Acids Res.">
        <title>The evolutionary dynamics of variant antigen genes in Babesia reveal a history of genomic innovation underlying host-parasite interaction.</title>
        <authorList>
            <person name="Jackson A.P."/>
            <person name="Otto T.D."/>
            <person name="Darby A."/>
            <person name="Ramaprasad A."/>
            <person name="Xia D."/>
            <person name="Echaide I.E."/>
            <person name="Farber M."/>
            <person name="Gahlot S."/>
            <person name="Gamble J."/>
            <person name="Gupta D."/>
            <person name="Gupta Y."/>
            <person name="Jackson L."/>
            <person name="Malandrin L."/>
            <person name="Malas T.B."/>
            <person name="Moussa E."/>
            <person name="Nair M."/>
            <person name="Reid A.J."/>
            <person name="Sanders M."/>
            <person name="Sharma J."/>
            <person name="Tracey A."/>
            <person name="Quail M.A."/>
            <person name="Weir W."/>
            <person name="Wastling J.M."/>
            <person name="Hall N."/>
            <person name="Willadsen P."/>
            <person name="Lingelbach K."/>
            <person name="Shiels B."/>
            <person name="Tait A."/>
            <person name="Berriman M."/>
            <person name="Allred D.R."/>
            <person name="Pain A."/>
        </authorList>
    </citation>
    <scope>NUCLEOTIDE SEQUENCE</scope>
    <source>
        <strain evidence="2">1802A</strain>
    </source>
</reference>
<comment type="caution">
    <text evidence="2">The sequence shown here is derived from an EMBL/GenBank/DDBJ whole genome shotgun (WGS) entry which is preliminary data.</text>
</comment>
<keyword evidence="1" id="KW-0732">Signal</keyword>
<reference evidence="2" key="2">
    <citation type="submission" date="2021-05" db="EMBL/GenBank/DDBJ databases">
        <authorList>
            <person name="Pain A."/>
        </authorList>
    </citation>
    <scope>NUCLEOTIDE SEQUENCE</scope>
    <source>
        <strain evidence="2">1802A</strain>
    </source>
</reference>
<dbReference type="EMBL" id="JAHBMH010000062">
    <property type="protein sequence ID" value="KAK1934717.1"/>
    <property type="molecule type" value="Genomic_DNA"/>
</dbReference>
<evidence type="ECO:0000256" key="1">
    <source>
        <dbReference type="SAM" id="SignalP"/>
    </source>
</evidence>
<organism evidence="2 3">
    <name type="scientific">Babesia divergens</name>
    <dbReference type="NCBI Taxonomy" id="32595"/>
    <lineage>
        <taxon>Eukaryota</taxon>
        <taxon>Sar</taxon>
        <taxon>Alveolata</taxon>
        <taxon>Apicomplexa</taxon>
        <taxon>Aconoidasida</taxon>
        <taxon>Piroplasmida</taxon>
        <taxon>Babesiidae</taxon>
        <taxon>Babesia</taxon>
    </lineage>
</organism>
<evidence type="ECO:0000313" key="3">
    <source>
        <dbReference type="Proteomes" id="UP001195914"/>
    </source>
</evidence>
<evidence type="ECO:0000313" key="2">
    <source>
        <dbReference type="EMBL" id="KAK1934717.1"/>
    </source>
</evidence>
<name>A0AAD9LGG9_BABDI</name>
<protein>
    <submittedName>
        <fullName evidence="2">Uncharacterized protein</fullName>
    </submittedName>
</protein>
<proteinExistence type="predicted"/>
<sequence>MRNIIVTIACVIVAALQVSEAAYTSEMALCADICPSSPLVSANGAGMNKCYEACKRLIHRVKFGDVLESTSGSEKVKAPKPSRLSRIRKGLGKVLHGTGGSNLETA</sequence>
<feature type="chain" id="PRO_5041997709" evidence="1">
    <location>
        <begin position="22"/>
        <end position="106"/>
    </location>
</feature>
<gene>
    <name evidence="2" type="ORF">X943_000357</name>
</gene>
<accession>A0AAD9LGG9</accession>
<dbReference type="AlphaFoldDB" id="A0AAD9LGG9"/>
<dbReference type="Proteomes" id="UP001195914">
    <property type="component" value="Unassembled WGS sequence"/>
</dbReference>
<feature type="signal peptide" evidence="1">
    <location>
        <begin position="1"/>
        <end position="21"/>
    </location>
</feature>
<keyword evidence="3" id="KW-1185">Reference proteome</keyword>